<sequence length="565" mass="59742">MSSVELRVPDIGGGADVEVIEISVAVDDRVEVDDAVIVLETDKATMEIPATDAGVVMSMNLAVGDKVSEGDLILTLEVEADASAGGYSQSGVSEPVVDQRDEAPVVTDAPSSSSNITVRVPDLGGAAKVSIIEVAVSEGDSVSEDDYLIVVETDKASMEIPSPSAGTIAKLFAKVGDELNEGDPIAELMVVGGVAKSAAIKDANSEPRFEAATSEKSAPVSQQTVIQQTMIQQTRASTASVNTPSLTNAVAEKAATELNQSSGKVHAGPAARKIARELGVDLTLVKGSGPKQRIVKDDVQAFVKAQMQKAQSGASNVVAGSGIPAIKLPDFSQFGAVERQPMSRIHKITASNMSANWLNIPHVTQFDEADITELEAFRKQQKKMAELRNVKLTPLPFILKACAYALAQYPQFNVSLDMEKEEFIQKSYIHIGFAVDTPDGLVVPVIRDVDQKGIWQLAEECMALAKKAKDKKLLPSDMQGGCFTISSLGSVGGTAFTPIVNAPEVAILGVSKAAMKPVYDGEGFVPRLILPLSLSYDHRAVNGADGARFTSLLSELLGDIRNLVL</sequence>
<comment type="similarity">
    <text evidence="1 9">Belongs to the 2-oxoacid dehydrogenase family.</text>
</comment>
<dbReference type="Gene3D" id="2.40.50.100">
    <property type="match status" value="2"/>
</dbReference>
<dbReference type="InterPro" id="IPR036625">
    <property type="entry name" value="E3-bd_dom_sf"/>
</dbReference>
<dbReference type="GO" id="GO:0045254">
    <property type="term" value="C:pyruvate dehydrogenase complex"/>
    <property type="evidence" value="ECO:0007669"/>
    <property type="project" value="UniProtKB-UniRule"/>
</dbReference>
<dbReference type="GO" id="GO:0004742">
    <property type="term" value="F:dihydrolipoyllysine-residue acetyltransferase activity"/>
    <property type="evidence" value="ECO:0007669"/>
    <property type="project" value="UniProtKB-UniRule"/>
</dbReference>
<evidence type="ECO:0000256" key="9">
    <source>
        <dbReference type="RuleBase" id="RU361137"/>
    </source>
</evidence>
<organism evidence="13 14">
    <name type="scientific">Litoribrevibacter albus</name>
    <dbReference type="NCBI Taxonomy" id="1473156"/>
    <lineage>
        <taxon>Bacteria</taxon>
        <taxon>Pseudomonadati</taxon>
        <taxon>Pseudomonadota</taxon>
        <taxon>Gammaproteobacteria</taxon>
        <taxon>Oceanospirillales</taxon>
        <taxon>Oceanospirillaceae</taxon>
        <taxon>Litoribrevibacter</taxon>
    </lineage>
</organism>
<evidence type="ECO:0000313" key="13">
    <source>
        <dbReference type="EMBL" id="GLQ32831.1"/>
    </source>
</evidence>
<comment type="caution">
    <text evidence="13">The sequence shown here is derived from an EMBL/GenBank/DDBJ whole genome shotgun (WGS) entry which is preliminary data.</text>
</comment>
<dbReference type="Pfam" id="PF00198">
    <property type="entry name" value="2-oxoacid_dh"/>
    <property type="match status" value="1"/>
</dbReference>
<evidence type="ECO:0000256" key="1">
    <source>
        <dbReference type="ARBA" id="ARBA00007317"/>
    </source>
</evidence>
<keyword evidence="14" id="KW-1185">Reference proteome</keyword>
<dbReference type="Gene3D" id="4.10.320.10">
    <property type="entry name" value="E3-binding domain"/>
    <property type="match status" value="1"/>
</dbReference>
<evidence type="ECO:0000259" key="12">
    <source>
        <dbReference type="PROSITE" id="PS51826"/>
    </source>
</evidence>
<proteinExistence type="inferred from homology"/>
<dbReference type="PROSITE" id="PS51826">
    <property type="entry name" value="PSBD"/>
    <property type="match status" value="1"/>
</dbReference>
<feature type="domain" description="Lipoyl-binding" evidence="11">
    <location>
        <begin position="3"/>
        <end position="77"/>
    </location>
</feature>
<comment type="cofactor">
    <cofactor evidence="9">
        <name>(R)-lipoate</name>
        <dbReference type="ChEBI" id="CHEBI:83088"/>
    </cofactor>
    <text evidence="9">Binds 2 lipoyl cofactors covalently.</text>
</comment>
<dbReference type="InterPro" id="IPR011053">
    <property type="entry name" value="Single_hybrid_motif"/>
</dbReference>
<dbReference type="InterPro" id="IPR003016">
    <property type="entry name" value="2-oxoA_DH_lipoyl-BS"/>
</dbReference>
<evidence type="ECO:0000256" key="2">
    <source>
        <dbReference type="ARBA" id="ARBA00011484"/>
    </source>
</evidence>
<dbReference type="CDD" id="cd06849">
    <property type="entry name" value="lipoyl_domain"/>
    <property type="match status" value="2"/>
</dbReference>
<dbReference type="PROSITE" id="PS50968">
    <property type="entry name" value="BIOTINYL_LIPOYL"/>
    <property type="match status" value="2"/>
</dbReference>
<evidence type="ECO:0000256" key="3">
    <source>
        <dbReference type="ARBA" id="ARBA00022679"/>
    </source>
</evidence>
<evidence type="ECO:0000256" key="5">
    <source>
        <dbReference type="ARBA" id="ARBA00022823"/>
    </source>
</evidence>
<dbReference type="SUPFAM" id="SSF52777">
    <property type="entry name" value="CoA-dependent acyltransferases"/>
    <property type="match status" value="1"/>
</dbReference>
<evidence type="ECO:0000256" key="10">
    <source>
        <dbReference type="SAM" id="MobiDB-lite"/>
    </source>
</evidence>
<dbReference type="Gene3D" id="3.30.559.10">
    <property type="entry name" value="Chloramphenicol acetyltransferase-like domain"/>
    <property type="match status" value="1"/>
</dbReference>
<dbReference type="GO" id="GO:0031405">
    <property type="term" value="F:lipoic acid binding"/>
    <property type="evidence" value="ECO:0007669"/>
    <property type="project" value="TreeGrafter"/>
</dbReference>
<evidence type="ECO:0000256" key="4">
    <source>
        <dbReference type="ARBA" id="ARBA00022737"/>
    </source>
</evidence>
<dbReference type="InterPro" id="IPR023213">
    <property type="entry name" value="CAT-like_dom_sf"/>
</dbReference>
<reference evidence="13" key="1">
    <citation type="journal article" date="2014" name="Int. J. Syst. Evol. Microbiol.">
        <title>Complete genome sequence of Corynebacterium casei LMG S-19264T (=DSM 44701T), isolated from a smear-ripened cheese.</title>
        <authorList>
            <consortium name="US DOE Joint Genome Institute (JGI-PGF)"/>
            <person name="Walter F."/>
            <person name="Albersmeier A."/>
            <person name="Kalinowski J."/>
            <person name="Ruckert C."/>
        </authorList>
    </citation>
    <scope>NUCLEOTIDE SEQUENCE</scope>
    <source>
        <strain evidence="13">NBRC 110071</strain>
    </source>
</reference>
<dbReference type="InterPro" id="IPR006256">
    <property type="entry name" value="AcTrfase_Pyrv_DH_cplx"/>
</dbReference>
<dbReference type="PROSITE" id="PS00189">
    <property type="entry name" value="LIPOYL"/>
    <property type="match status" value="2"/>
</dbReference>
<dbReference type="SUPFAM" id="SSF47005">
    <property type="entry name" value="Peripheral subunit-binding domain of 2-oxo acid dehydrogenase complex"/>
    <property type="match status" value="1"/>
</dbReference>
<dbReference type="SUPFAM" id="SSF51230">
    <property type="entry name" value="Single hybrid motif"/>
    <property type="match status" value="2"/>
</dbReference>
<dbReference type="InterPro" id="IPR001078">
    <property type="entry name" value="2-oxoacid_DH_actylTfrase"/>
</dbReference>
<dbReference type="Pfam" id="PF00364">
    <property type="entry name" value="Biotin_lipoyl"/>
    <property type="match status" value="2"/>
</dbReference>
<dbReference type="RefSeq" id="WP_284382976.1">
    <property type="nucleotide sequence ID" value="NZ_BSNM01000016.1"/>
</dbReference>
<keyword evidence="6 9" id="KW-0012">Acyltransferase</keyword>
<dbReference type="Proteomes" id="UP001161389">
    <property type="component" value="Unassembled WGS sequence"/>
</dbReference>
<comment type="function">
    <text evidence="7">The pyruvate dehydrogenase complex catalyzes the overall conversion of pyruvate to acetyl-CoA and CO(2). It contains multiple copies of three enzymatic components: pyruvate dehydrogenase (E1), dihydrolipoamide acetyltransferase (E2) and lipoamide dehydrogenase (E3).</text>
</comment>
<dbReference type="AlphaFoldDB" id="A0AA37W9L9"/>
<feature type="domain" description="Peripheral subunit-binding (PSBD)" evidence="12">
    <location>
        <begin position="266"/>
        <end position="303"/>
    </location>
</feature>
<comment type="subunit">
    <text evidence="2 9">Forms a 24-polypeptide structural core with octahedral symmetry.</text>
</comment>
<keyword evidence="4" id="KW-0677">Repeat</keyword>
<dbReference type="GO" id="GO:0006086">
    <property type="term" value="P:pyruvate decarboxylation to acetyl-CoA"/>
    <property type="evidence" value="ECO:0007669"/>
    <property type="project" value="UniProtKB-UniRule"/>
</dbReference>
<dbReference type="NCBIfam" id="TIGR01348">
    <property type="entry name" value="PDHac_trf_long"/>
    <property type="match status" value="1"/>
</dbReference>
<dbReference type="Pfam" id="PF02817">
    <property type="entry name" value="E3_binding"/>
    <property type="match status" value="1"/>
</dbReference>
<keyword evidence="3 9" id="KW-0808">Transferase</keyword>
<dbReference type="InterPro" id="IPR004167">
    <property type="entry name" value="PSBD"/>
</dbReference>
<evidence type="ECO:0000256" key="7">
    <source>
        <dbReference type="ARBA" id="ARBA00025211"/>
    </source>
</evidence>
<evidence type="ECO:0000256" key="8">
    <source>
        <dbReference type="ARBA" id="ARBA00048370"/>
    </source>
</evidence>
<dbReference type="InterPro" id="IPR000089">
    <property type="entry name" value="Biotin_lipoyl"/>
</dbReference>
<dbReference type="GO" id="GO:0005737">
    <property type="term" value="C:cytoplasm"/>
    <property type="evidence" value="ECO:0007669"/>
    <property type="project" value="TreeGrafter"/>
</dbReference>
<dbReference type="InterPro" id="IPR050743">
    <property type="entry name" value="2-oxoacid_DH_E2_comp"/>
</dbReference>
<gene>
    <name evidence="13" type="primary">aceF_1</name>
    <name evidence="13" type="ORF">GCM10007876_33100</name>
</gene>
<dbReference type="PANTHER" id="PTHR43178">
    <property type="entry name" value="DIHYDROLIPOAMIDE ACETYLTRANSFERASE COMPONENT OF PYRUVATE DEHYDROGENASE COMPLEX"/>
    <property type="match status" value="1"/>
</dbReference>
<evidence type="ECO:0000259" key="11">
    <source>
        <dbReference type="PROSITE" id="PS50968"/>
    </source>
</evidence>
<reference evidence="13" key="2">
    <citation type="submission" date="2023-01" db="EMBL/GenBank/DDBJ databases">
        <title>Draft genome sequence of Litoribrevibacter albus strain NBRC 110071.</title>
        <authorList>
            <person name="Sun Q."/>
            <person name="Mori K."/>
        </authorList>
    </citation>
    <scope>NUCLEOTIDE SEQUENCE</scope>
    <source>
        <strain evidence="13">NBRC 110071</strain>
    </source>
</reference>
<dbReference type="EC" id="2.3.1.12" evidence="9"/>
<feature type="domain" description="Lipoyl-binding" evidence="11">
    <location>
        <begin position="115"/>
        <end position="189"/>
    </location>
</feature>
<accession>A0AA37W9L9</accession>
<name>A0AA37W9L9_9GAMM</name>
<keyword evidence="13" id="KW-0670">Pyruvate</keyword>
<dbReference type="PANTHER" id="PTHR43178:SF2">
    <property type="entry name" value="DIHYDROLIPOYLLYSINE-RESIDUE ACETYLTRANSFERASE COMPONENT OF PYRUVATE DEHYDROGENASE COMPLEX"/>
    <property type="match status" value="1"/>
</dbReference>
<feature type="region of interest" description="Disordered" evidence="10">
    <location>
        <begin position="85"/>
        <end position="114"/>
    </location>
</feature>
<comment type="catalytic activity">
    <reaction evidence="8 9">
        <text>N(6)-[(R)-dihydrolipoyl]-L-lysyl-[protein] + acetyl-CoA = N(6)-[(R)-S(8)-acetyldihydrolipoyl]-L-lysyl-[protein] + CoA</text>
        <dbReference type="Rhea" id="RHEA:17017"/>
        <dbReference type="Rhea" id="RHEA-COMP:10475"/>
        <dbReference type="Rhea" id="RHEA-COMP:10478"/>
        <dbReference type="ChEBI" id="CHEBI:57287"/>
        <dbReference type="ChEBI" id="CHEBI:57288"/>
        <dbReference type="ChEBI" id="CHEBI:83100"/>
        <dbReference type="ChEBI" id="CHEBI:83111"/>
        <dbReference type="EC" id="2.3.1.12"/>
    </reaction>
</comment>
<dbReference type="FunFam" id="3.30.559.10:FF:000004">
    <property type="entry name" value="Acetyltransferase component of pyruvate dehydrogenase complex"/>
    <property type="match status" value="1"/>
</dbReference>
<dbReference type="EMBL" id="BSNM01000016">
    <property type="protein sequence ID" value="GLQ32831.1"/>
    <property type="molecule type" value="Genomic_DNA"/>
</dbReference>
<evidence type="ECO:0000256" key="6">
    <source>
        <dbReference type="ARBA" id="ARBA00023315"/>
    </source>
</evidence>
<keyword evidence="5 9" id="KW-0450">Lipoyl</keyword>
<evidence type="ECO:0000313" key="14">
    <source>
        <dbReference type="Proteomes" id="UP001161389"/>
    </source>
</evidence>
<protein>
    <recommendedName>
        <fullName evidence="9">Acetyltransferase component of pyruvate dehydrogenase complex</fullName>
        <ecNumber evidence="9">2.3.1.12</ecNumber>
    </recommendedName>
</protein>